<dbReference type="OrthoDB" id="427480at2759"/>
<proteinExistence type="predicted"/>
<keyword evidence="1" id="KW-0472">Membrane</keyword>
<keyword evidence="1" id="KW-1133">Transmembrane helix</keyword>
<name>A0A6V7H531_9HYME</name>
<evidence type="ECO:0000259" key="2">
    <source>
        <dbReference type="Pfam" id="PF03109"/>
    </source>
</evidence>
<dbReference type="Pfam" id="PF03109">
    <property type="entry name" value="ABC1"/>
    <property type="match status" value="1"/>
</dbReference>
<feature type="transmembrane region" description="Helical" evidence="1">
    <location>
        <begin position="85"/>
        <end position="112"/>
    </location>
</feature>
<reference evidence="3" key="1">
    <citation type="submission" date="2020-07" db="EMBL/GenBank/DDBJ databases">
        <authorList>
            <person name="Nazaruddin N."/>
        </authorList>
    </citation>
    <scope>NUCLEOTIDE SEQUENCE</scope>
</reference>
<gene>
    <name evidence="3" type="ORF">MHI_LOCUS435524</name>
</gene>
<evidence type="ECO:0000313" key="4">
    <source>
        <dbReference type="Proteomes" id="UP000752696"/>
    </source>
</evidence>
<dbReference type="EMBL" id="CAJDYZ010007242">
    <property type="protein sequence ID" value="CAD1474162.1"/>
    <property type="molecule type" value="Genomic_DNA"/>
</dbReference>
<dbReference type="PANTHER" id="PTHR45890:SF1">
    <property type="entry name" value="AARF DOMAIN CONTAINING KINASE 2"/>
    <property type="match status" value="1"/>
</dbReference>
<protein>
    <recommendedName>
        <fullName evidence="2">ABC1 atypical kinase-like domain-containing protein</fullName>
    </recommendedName>
</protein>
<sequence length="243" mass="28479">MTFYTNFSRVFRFNKFFRNQGEKWRSRRYVAPIRFHRSIPRSVISNIESSKRAVKAVLILSYKPQHQMQIYGNNLLTNSSEYESILGLILIVARIFVIGSVLTGLAIVYFVTRFTHRYVFPKILRRGIEFLGPIFIKFGQWASTRKDLFPEDVCRTLSQLQQSASAHSWIYTKQLLKTVYGSNWRDIFVKFERETPIGSGCCAQVYKAWVDLNARVDITRKPEIPLFIRSKSFKYTVSFLCLI</sequence>
<organism evidence="3 4">
    <name type="scientific">Heterotrigona itama</name>
    <dbReference type="NCBI Taxonomy" id="395501"/>
    <lineage>
        <taxon>Eukaryota</taxon>
        <taxon>Metazoa</taxon>
        <taxon>Ecdysozoa</taxon>
        <taxon>Arthropoda</taxon>
        <taxon>Hexapoda</taxon>
        <taxon>Insecta</taxon>
        <taxon>Pterygota</taxon>
        <taxon>Neoptera</taxon>
        <taxon>Endopterygota</taxon>
        <taxon>Hymenoptera</taxon>
        <taxon>Apocrita</taxon>
        <taxon>Aculeata</taxon>
        <taxon>Apoidea</taxon>
        <taxon>Anthophila</taxon>
        <taxon>Apidae</taxon>
        <taxon>Heterotrigona</taxon>
    </lineage>
</organism>
<evidence type="ECO:0000256" key="1">
    <source>
        <dbReference type="SAM" id="Phobius"/>
    </source>
</evidence>
<dbReference type="Proteomes" id="UP000752696">
    <property type="component" value="Unassembled WGS sequence"/>
</dbReference>
<evidence type="ECO:0000313" key="3">
    <source>
        <dbReference type="EMBL" id="CAD1474162.1"/>
    </source>
</evidence>
<keyword evidence="1" id="KW-0812">Transmembrane</keyword>
<dbReference type="GO" id="GO:0005739">
    <property type="term" value="C:mitochondrion"/>
    <property type="evidence" value="ECO:0007669"/>
    <property type="project" value="TreeGrafter"/>
</dbReference>
<dbReference type="InterPro" id="IPR052402">
    <property type="entry name" value="ADCK_kinase"/>
</dbReference>
<feature type="domain" description="ABC1 atypical kinase-like" evidence="2">
    <location>
        <begin position="159"/>
        <end position="216"/>
    </location>
</feature>
<accession>A0A6V7H531</accession>
<keyword evidence="4" id="KW-1185">Reference proteome</keyword>
<comment type="caution">
    <text evidence="3">The sequence shown here is derived from an EMBL/GenBank/DDBJ whole genome shotgun (WGS) entry which is preliminary data.</text>
</comment>
<dbReference type="AlphaFoldDB" id="A0A6V7H531"/>
<dbReference type="InterPro" id="IPR004147">
    <property type="entry name" value="ABC1_dom"/>
</dbReference>
<dbReference type="PANTHER" id="PTHR45890">
    <property type="entry name" value="AARF DOMAIN CONTAINING KINASE 2 (PREDICTED)"/>
    <property type="match status" value="1"/>
</dbReference>